<evidence type="ECO:0000256" key="1">
    <source>
        <dbReference type="SAM" id="MobiDB-lite"/>
    </source>
</evidence>
<dbReference type="EMBL" id="JAAWVQ010112349">
    <property type="protein sequence ID" value="MBN3281885.1"/>
    <property type="molecule type" value="Genomic_DNA"/>
</dbReference>
<feature type="compositionally biased region" description="Basic and acidic residues" evidence="1">
    <location>
        <begin position="236"/>
        <end position="247"/>
    </location>
</feature>
<evidence type="ECO:0000259" key="3">
    <source>
        <dbReference type="SMART" id="SM00198"/>
    </source>
</evidence>
<dbReference type="InterPro" id="IPR035940">
    <property type="entry name" value="CAP_sf"/>
</dbReference>
<evidence type="ECO:0000313" key="5">
    <source>
        <dbReference type="Proteomes" id="UP001166093"/>
    </source>
</evidence>
<dbReference type="PROSITE" id="PS01009">
    <property type="entry name" value="CRISP_1"/>
    <property type="match status" value="1"/>
</dbReference>
<evidence type="ECO:0000256" key="2">
    <source>
        <dbReference type="SAM" id="SignalP"/>
    </source>
</evidence>
<comment type="caution">
    <text evidence="4">The sequence shown here is derived from an EMBL/GenBank/DDBJ whole genome shotgun (WGS) entry which is preliminary data.</text>
</comment>
<dbReference type="PANTHER" id="PTHR10334">
    <property type="entry name" value="CYSTEINE-RICH SECRETORY PROTEIN-RELATED"/>
    <property type="match status" value="1"/>
</dbReference>
<dbReference type="Pfam" id="PF00188">
    <property type="entry name" value="CAP"/>
    <property type="match status" value="1"/>
</dbReference>
<feature type="signal peptide" evidence="2">
    <location>
        <begin position="1"/>
        <end position="22"/>
    </location>
</feature>
<name>A0ABS2Y5F1_POLSP</name>
<feature type="region of interest" description="Disordered" evidence="1">
    <location>
        <begin position="203"/>
        <end position="252"/>
    </location>
</feature>
<dbReference type="Gene3D" id="3.40.33.10">
    <property type="entry name" value="CAP"/>
    <property type="match status" value="1"/>
</dbReference>
<dbReference type="Proteomes" id="UP001166093">
    <property type="component" value="Unassembled WGS sequence"/>
</dbReference>
<dbReference type="SUPFAM" id="SSF55797">
    <property type="entry name" value="PR-1-like"/>
    <property type="match status" value="1"/>
</dbReference>
<dbReference type="PRINTS" id="PR00837">
    <property type="entry name" value="V5TPXLIKE"/>
</dbReference>
<feature type="compositionally biased region" description="Low complexity" evidence="1">
    <location>
        <begin position="212"/>
        <end position="224"/>
    </location>
</feature>
<dbReference type="SMART" id="SM00198">
    <property type="entry name" value="SCP"/>
    <property type="match status" value="1"/>
</dbReference>
<dbReference type="InterPro" id="IPR014044">
    <property type="entry name" value="CAP_dom"/>
</dbReference>
<accession>A0ABS2Y5F1</accession>
<feature type="non-terminal residue" evidence="4">
    <location>
        <position position="1"/>
    </location>
</feature>
<protein>
    <submittedName>
        <fullName evidence="4">PI16 inhibitor</fullName>
    </submittedName>
</protein>
<feature type="non-terminal residue" evidence="4">
    <location>
        <position position="272"/>
    </location>
</feature>
<dbReference type="PROSITE" id="PS01010">
    <property type="entry name" value="CRISP_2"/>
    <property type="match status" value="1"/>
</dbReference>
<feature type="chain" id="PRO_5045798779" evidence="2">
    <location>
        <begin position="23"/>
        <end position="272"/>
    </location>
</feature>
<feature type="domain" description="SCP" evidence="3">
    <location>
        <begin position="26"/>
        <end position="167"/>
    </location>
</feature>
<gene>
    <name evidence="4" type="primary">Pi16_1</name>
    <name evidence="4" type="ORF">GTO93_0020439</name>
</gene>
<proteinExistence type="predicted"/>
<organism evidence="4 5">
    <name type="scientific">Polyodon spathula</name>
    <name type="common">North American paddlefish</name>
    <name type="synonym">Squalus spathula</name>
    <dbReference type="NCBI Taxonomy" id="7913"/>
    <lineage>
        <taxon>Eukaryota</taxon>
        <taxon>Metazoa</taxon>
        <taxon>Chordata</taxon>
        <taxon>Craniata</taxon>
        <taxon>Vertebrata</taxon>
        <taxon>Euteleostomi</taxon>
        <taxon>Actinopterygii</taxon>
        <taxon>Chondrostei</taxon>
        <taxon>Acipenseriformes</taxon>
        <taxon>Polyodontidae</taxon>
        <taxon>Polyodon</taxon>
    </lineage>
</organism>
<keyword evidence="5" id="KW-1185">Reference proteome</keyword>
<sequence length="272" mass="29860">MQSGELVWGLLLTLLWGEQCWGLTEEEKSSIVLQHNTLRSQVSPSATNMQLMKWDSALEAMAAQYATACIWDHNPERGETGENLFLTSGQLNGTHVVQNWYNEHLDYTFHTGSCTPGKMCGHYTQVVWANSNRVGCGEHFCETVEGIEQPRLTMLVCNYYPKGNNRGMKPYVSGPSCSRCPPDHICVEKLCDDGQPSTTVLYDTDHTDADLGTSPSSASGTPTYSDEEIDSEEAEVDHVDSSEERPGAGRGTVNQSCAKGILAVILLTVCML</sequence>
<reference evidence="4" key="1">
    <citation type="journal article" date="2021" name="Cell">
        <title>Tracing the genetic footprints of vertebrate landing in non-teleost ray-finned fishes.</title>
        <authorList>
            <person name="Bi X."/>
            <person name="Wang K."/>
            <person name="Yang L."/>
            <person name="Pan H."/>
            <person name="Jiang H."/>
            <person name="Wei Q."/>
            <person name="Fang M."/>
            <person name="Yu H."/>
            <person name="Zhu C."/>
            <person name="Cai Y."/>
            <person name="He Y."/>
            <person name="Gan X."/>
            <person name="Zeng H."/>
            <person name="Yu D."/>
            <person name="Zhu Y."/>
            <person name="Jiang H."/>
            <person name="Qiu Q."/>
            <person name="Yang H."/>
            <person name="Zhang Y.E."/>
            <person name="Wang W."/>
            <person name="Zhu M."/>
            <person name="He S."/>
            <person name="Zhang G."/>
        </authorList>
    </citation>
    <scope>NUCLEOTIDE SEQUENCE</scope>
    <source>
        <strain evidence="4">Pddl_001</strain>
    </source>
</reference>
<feature type="compositionally biased region" description="Acidic residues" evidence="1">
    <location>
        <begin position="225"/>
        <end position="235"/>
    </location>
</feature>
<evidence type="ECO:0000313" key="4">
    <source>
        <dbReference type="EMBL" id="MBN3281885.1"/>
    </source>
</evidence>
<dbReference type="InterPro" id="IPR001283">
    <property type="entry name" value="CRISP-related"/>
</dbReference>
<keyword evidence="2" id="KW-0732">Signal</keyword>
<dbReference type="InterPro" id="IPR018244">
    <property type="entry name" value="Allrgn_V5/Tpx1_CS"/>
</dbReference>